<feature type="transmembrane region" description="Helical" evidence="1">
    <location>
        <begin position="21"/>
        <end position="47"/>
    </location>
</feature>
<name>A0A8J6NAC6_9BACT</name>
<organism evidence="2 3">
    <name type="scientific">Candidatus Desulfobia pelagia</name>
    <dbReference type="NCBI Taxonomy" id="2841692"/>
    <lineage>
        <taxon>Bacteria</taxon>
        <taxon>Pseudomonadati</taxon>
        <taxon>Thermodesulfobacteriota</taxon>
        <taxon>Desulfobulbia</taxon>
        <taxon>Desulfobulbales</taxon>
        <taxon>Desulfobulbaceae</taxon>
        <taxon>Candidatus Desulfobia</taxon>
    </lineage>
</organism>
<reference evidence="2 3" key="1">
    <citation type="submission" date="2020-08" db="EMBL/GenBank/DDBJ databases">
        <title>Bridging the membrane lipid divide: bacteria of the FCB group superphylum have the potential to synthesize archaeal ether lipids.</title>
        <authorList>
            <person name="Villanueva L."/>
            <person name="Von Meijenfeldt F.A.B."/>
            <person name="Westbye A.B."/>
            <person name="Yadav S."/>
            <person name="Hopmans E.C."/>
            <person name="Dutilh B.E."/>
            <person name="Sinninghe Damste J.S."/>
        </authorList>
    </citation>
    <scope>NUCLEOTIDE SEQUENCE [LARGE SCALE GENOMIC DNA]</scope>
    <source>
        <strain evidence="2">NIOZ-UU47</strain>
    </source>
</reference>
<dbReference type="EMBL" id="JACNJZ010000079">
    <property type="protein sequence ID" value="MBC8317266.1"/>
    <property type="molecule type" value="Genomic_DNA"/>
</dbReference>
<evidence type="ECO:0000313" key="3">
    <source>
        <dbReference type="Proteomes" id="UP000614424"/>
    </source>
</evidence>
<dbReference type="Proteomes" id="UP000614424">
    <property type="component" value="Unassembled WGS sequence"/>
</dbReference>
<accession>A0A8J6NAC6</accession>
<keyword evidence="1" id="KW-1133">Transmembrane helix</keyword>
<keyword evidence="1" id="KW-0812">Transmembrane</keyword>
<evidence type="ECO:0000256" key="1">
    <source>
        <dbReference type="SAM" id="Phobius"/>
    </source>
</evidence>
<comment type="caution">
    <text evidence="2">The sequence shown here is derived from an EMBL/GenBank/DDBJ whole genome shotgun (WGS) entry which is preliminary data.</text>
</comment>
<evidence type="ECO:0000313" key="2">
    <source>
        <dbReference type="EMBL" id="MBC8317266.1"/>
    </source>
</evidence>
<protein>
    <submittedName>
        <fullName evidence="2">Uncharacterized protein</fullName>
    </submittedName>
</protein>
<gene>
    <name evidence="2" type="ORF">H8E41_05130</name>
</gene>
<dbReference type="AlphaFoldDB" id="A0A8J6NAC6"/>
<sequence length="66" mass="6749">MTKSTTTVHEVEQTSSELYKVGMYTTAAFAVGVGVWGVICLASAFMATGGPLALAKSLFGAISGTM</sequence>
<keyword evidence="1" id="KW-0472">Membrane</keyword>
<proteinExistence type="predicted"/>